<dbReference type="InterPro" id="IPR036236">
    <property type="entry name" value="Znf_C2H2_sf"/>
</dbReference>
<evidence type="ECO:0000313" key="8">
    <source>
        <dbReference type="Proteomes" id="UP001648503"/>
    </source>
</evidence>
<feature type="region of interest" description="Disordered" evidence="5">
    <location>
        <begin position="87"/>
        <end position="107"/>
    </location>
</feature>
<dbReference type="PROSITE" id="PS50157">
    <property type="entry name" value="ZINC_FINGER_C2H2_2"/>
    <property type="match status" value="3"/>
</dbReference>
<dbReference type="Pfam" id="PF13912">
    <property type="entry name" value="zf-C2H2_6"/>
    <property type="match status" value="1"/>
</dbReference>
<organism evidence="7 8">
    <name type="scientific">Batrachochytrium salamandrivorans</name>
    <dbReference type="NCBI Taxonomy" id="1357716"/>
    <lineage>
        <taxon>Eukaryota</taxon>
        <taxon>Fungi</taxon>
        <taxon>Fungi incertae sedis</taxon>
        <taxon>Chytridiomycota</taxon>
        <taxon>Chytridiomycota incertae sedis</taxon>
        <taxon>Chytridiomycetes</taxon>
        <taxon>Rhizophydiales</taxon>
        <taxon>Rhizophydiales incertae sedis</taxon>
        <taxon>Batrachochytrium</taxon>
    </lineage>
</organism>
<evidence type="ECO:0000256" key="3">
    <source>
        <dbReference type="ARBA" id="ARBA00022833"/>
    </source>
</evidence>
<feature type="domain" description="C2H2-type" evidence="6">
    <location>
        <begin position="410"/>
        <end position="437"/>
    </location>
</feature>
<accession>A0ABQ8FER4</accession>
<feature type="domain" description="C2H2-type" evidence="6">
    <location>
        <begin position="382"/>
        <end position="409"/>
    </location>
</feature>
<dbReference type="SUPFAM" id="SSF57667">
    <property type="entry name" value="beta-beta-alpha zinc fingers"/>
    <property type="match status" value="2"/>
</dbReference>
<evidence type="ECO:0000256" key="2">
    <source>
        <dbReference type="ARBA" id="ARBA00022771"/>
    </source>
</evidence>
<dbReference type="PANTHER" id="PTHR23235:SF120">
    <property type="entry name" value="KRUPPEL-LIKE FACTOR 15"/>
    <property type="match status" value="1"/>
</dbReference>
<evidence type="ECO:0000256" key="4">
    <source>
        <dbReference type="PROSITE-ProRule" id="PRU00042"/>
    </source>
</evidence>
<evidence type="ECO:0000313" key="7">
    <source>
        <dbReference type="EMBL" id="KAH6595366.1"/>
    </source>
</evidence>
<gene>
    <name evidence="7" type="ORF">BASA50_005884</name>
</gene>
<evidence type="ECO:0000256" key="5">
    <source>
        <dbReference type="SAM" id="MobiDB-lite"/>
    </source>
</evidence>
<keyword evidence="1" id="KW-0479">Metal-binding</keyword>
<dbReference type="Gene3D" id="3.30.160.60">
    <property type="entry name" value="Classic Zinc Finger"/>
    <property type="match status" value="2"/>
</dbReference>
<feature type="region of interest" description="Disordered" evidence="5">
    <location>
        <begin position="38"/>
        <end position="69"/>
    </location>
</feature>
<sequence length="612" mass="65332">MDASTCITTSSAYVPSAIGRRRQLGTASTTVLSGTATGNKTVTVRDSPTAADGGSVSLSSSRLPHPDVLPDYDTSAMIQSVFGLQDNETDSSHLHPDSPSSLDISTSVPDAAASSTAAAAAQSLLMSLAHGGSHLLSAGNSSTSPTAAALAAVAALAHHHWTTSSSSSSSAPNSDTIAAISNSINNTINNVNSRNNQPGGSASSTFSTPHSYLDPQQIHSNSALNCLSVVMANAQLAAAAAAASSSPYPLTALSSHLHGTNDDNSNNSSNNNNSGLEFGHQLPSQIFVEQMVAAAAAAAAAQAHSDLALCASQDLYDDDSYQMAQMHPNSGGGGDTHNLSAAPRSLSSTASSNTGGVIIPEITIEIPGGDIIVVRQNALGKYCCHLCDHSFSRLFNLRSHLNTHSRLKPFQCGSCNKQFSRNHDLTRHQRTHSKEKGHRCQVCGREFARRDALKRHLRMDKDARKAYCSDLANVPESTPQSKNVVFDDSSHFELQDLQKQQKQHHQLHRQQQHQHHLQQLENFQAYQAHQLATHNTHLQLQNPDERFHSHFRQPDFQLQLGHHSVDVNHSGVLDMSNATSQDDFNRAVMVIEEATAAAVVAATALAFNTRSR</sequence>
<dbReference type="Pfam" id="PF00096">
    <property type="entry name" value="zf-C2H2"/>
    <property type="match status" value="2"/>
</dbReference>
<protein>
    <recommendedName>
        <fullName evidence="6">C2H2-type domain-containing protein</fullName>
    </recommendedName>
</protein>
<dbReference type="InterPro" id="IPR013087">
    <property type="entry name" value="Znf_C2H2_type"/>
</dbReference>
<evidence type="ECO:0000256" key="1">
    <source>
        <dbReference type="ARBA" id="ARBA00022723"/>
    </source>
</evidence>
<dbReference type="PROSITE" id="PS00028">
    <property type="entry name" value="ZINC_FINGER_C2H2_1"/>
    <property type="match status" value="2"/>
</dbReference>
<feature type="region of interest" description="Disordered" evidence="5">
    <location>
        <begin position="254"/>
        <end position="276"/>
    </location>
</feature>
<reference evidence="7 8" key="1">
    <citation type="submission" date="2021-02" db="EMBL/GenBank/DDBJ databases">
        <title>Variation within the Batrachochytrium salamandrivorans European outbreak.</title>
        <authorList>
            <person name="Kelly M."/>
            <person name="Pasmans F."/>
            <person name="Shea T.P."/>
            <person name="Munoz J.F."/>
            <person name="Carranza S."/>
            <person name="Cuomo C.A."/>
            <person name="Martel A."/>
        </authorList>
    </citation>
    <scope>NUCLEOTIDE SEQUENCE [LARGE SCALE GENOMIC DNA]</scope>
    <source>
        <strain evidence="7 8">AMFP18/2</strain>
    </source>
</reference>
<keyword evidence="8" id="KW-1185">Reference proteome</keyword>
<dbReference type="EMBL" id="JAFCIX010000310">
    <property type="protein sequence ID" value="KAH6595366.1"/>
    <property type="molecule type" value="Genomic_DNA"/>
</dbReference>
<feature type="compositionally biased region" description="Polar residues" evidence="5">
    <location>
        <begin position="197"/>
        <end position="210"/>
    </location>
</feature>
<feature type="domain" description="C2H2-type" evidence="6">
    <location>
        <begin position="438"/>
        <end position="465"/>
    </location>
</feature>
<feature type="compositionally biased region" description="Low complexity" evidence="5">
    <location>
        <begin position="262"/>
        <end position="274"/>
    </location>
</feature>
<keyword evidence="2 4" id="KW-0863">Zinc-finger</keyword>
<evidence type="ECO:0000259" key="6">
    <source>
        <dbReference type="PROSITE" id="PS50157"/>
    </source>
</evidence>
<proteinExistence type="predicted"/>
<keyword evidence="3" id="KW-0862">Zinc</keyword>
<feature type="compositionally biased region" description="Basic residues" evidence="5">
    <location>
        <begin position="501"/>
        <end position="516"/>
    </location>
</feature>
<feature type="region of interest" description="Disordered" evidence="5">
    <location>
        <begin position="322"/>
        <end position="352"/>
    </location>
</feature>
<comment type="caution">
    <text evidence="7">The sequence shown here is derived from an EMBL/GenBank/DDBJ whole genome shotgun (WGS) entry which is preliminary data.</text>
</comment>
<feature type="region of interest" description="Disordered" evidence="5">
    <location>
        <begin position="188"/>
        <end position="213"/>
    </location>
</feature>
<name>A0ABQ8FER4_9FUNG</name>
<feature type="region of interest" description="Disordered" evidence="5">
    <location>
        <begin position="496"/>
        <end position="517"/>
    </location>
</feature>
<dbReference type="Proteomes" id="UP001648503">
    <property type="component" value="Unassembled WGS sequence"/>
</dbReference>
<dbReference type="PANTHER" id="PTHR23235">
    <property type="entry name" value="KRUEPPEL-LIKE TRANSCRIPTION FACTOR"/>
    <property type="match status" value="1"/>
</dbReference>
<dbReference type="SMART" id="SM00355">
    <property type="entry name" value="ZnF_C2H2"/>
    <property type="match status" value="3"/>
</dbReference>